<sequence>MGCILSGAALLLAACGGEVDPAPSETAVKRGEWMCGAAAVPYDLPHDCWMAETELAEVCTRELDVDQPSAQQVETCVIDAEGTMYAVGLGDRAELQAPEAWSVLVRGNDGSYTSDGFPMHELAHCADYIGSGAFVKRCEP</sequence>
<reference evidence="1 2" key="1">
    <citation type="submission" date="2014-02" db="EMBL/GenBank/DDBJ databases">
        <title>The small core and large imbalanced accessory genome model reveals a collaborative survival strategy of Sorangium cellulosum strains in nature.</title>
        <authorList>
            <person name="Han K."/>
            <person name="Peng R."/>
            <person name="Blom J."/>
            <person name="Li Y.-Z."/>
        </authorList>
    </citation>
    <scope>NUCLEOTIDE SEQUENCE [LARGE SCALE GENOMIC DNA]</scope>
    <source>
        <strain evidence="1 2">So0011-07</strain>
    </source>
</reference>
<dbReference type="AlphaFoldDB" id="A0A150RS69"/>
<protein>
    <submittedName>
        <fullName evidence="1">Uncharacterized protein</fullName>
    </submittedName>
</protein>
<organism evidence="1 2">
    <name type="scientific">Sorangium cellulosum</name>
    <name type="common">Polyangium cellulosum</name>
    <dbReference type="NCBI Taxonomy" id="56"/>
    <lineage>
        <taxon>Bacteria</taxon>
        <taxon>Pseudomonadati</taxon>
        <taxon>Myxococcota</taxon>
        <taxon>Polyangia</taxon>
        <taxon>Polyangiales</taxon>
        <taxon>Polyangiaceae</taxon>
        <taxon>Sorangium</taxon>
    </lineage>
</organism>
<comment type="caution">
    <text evidence="1">The sequence shown here is derived from an EMBL/GenBank/DDBJ whole genome shotgun (WGS) entry which is preliminary data.</text>
</comment>
<accession>A0A150RS69</accession>
<dbReference type="EMBL" id="JEMB01002160">
    <property type="protein sequence ID" value="KYF83055.1"/>
    <property type="molecule type" value="Genomic_DNA"/>
</dbReference>
<dbReference type="Proteomes" id="UP000075635">
    <property type="component" value="Unassembled WGS sequence"/>
</dbReference>
<proteinExistence type="predicted"/>
<evidence type="ECO:0000313" key="2">
    <source>
        <dbReference type="Proteomes" id="UP000075635"/>
    </source>
</evidence>
<name>A0A150RS69_SORCE</name>
<evidence type="ECO:0000313" key="1">
    <source>
        <dbReference type="EMBL" id="KYF83055.1"/>
    </source>
</evidence>
<gene>
    <name evidence="1" type="ORF">BE17_24345</name>
</gene>